<name>A0ACC3SNT3_9PEZI</name>
<accession>A0ACC3SNT3</accession>
<gene>
    <name evidence="1" type="ORF">M8818_000597</name>
</gene>
<reference evidence="1" key="1">
    <citation type="submission" date="2024-02" db="EMBL/GenBank/DDBJ databases">
        <title>Metagenome Assembled Genome of Zalaria obscura JY119.</title>
        <authorList>
            <person name="Vighnesh L."/>
            <person name="Jagadeeshwari U."/>
            <person name="Venkata Ramana C."/>
            <person name="Sasikala C."/>
        </authorList>
    </citation>
    <scope>NUCLEOTIDE SEQUENCE</scope>
    <source>
        <strain evidence="1">JY119</strain>
    </source>
</reference>
<proteinExistence type="predicted"/>
<keyword evidence="2" id="KW-1185">Reference proteome</keyword>
<dbReference type="EMBL" id="JAMKPW020000002">
    <property type="protein sequence ID" value="KAK8220181.1"/>
    <property type="molecule type" value="Genomic_DNA"/>
</dbReference>
<evidence type="ECO:0000313" key="2">
    <source>
        <dbReference type="Proteomes" id="UP001320706"/>
    </source>
</evidence>
<evidence type="ECO:0000313" key="1">
    <source>
        <dbReference type="EMBL" id="KAK8220181.1"/>
    </source>
</evidence>
<protein>
    <submittedName>
        <fullName evidence="1">Uncharacterized protein</fullName>
    </submittedName>
</protein>
<organism evidence="1 2">
    <name type="scientific">Zalaria obscura</name>
    <dbReference type="NCBI Taxonomy" id="2024903"/>
    <lineage>
        <taxon>Eukaryota</taxon>
        <taxon>Fungi</taxon>
        <taxon>Dikarya</taxon>
        <taxon>Ascomycota</taxon>
        <taxon>Pezizomycotina</taxon>
        <taxon>Dothideomycetes</taxon>
        <taxon>Dothideomycetidae</taxon>
        <taxon>Dothideales</taxon>
        <taxon>Zalariaceae</taxon>
        <taxon>Zalaria</taxon>
    </lineage>
</organism>
<dbReference type="Proteomes" id="UP001320706">
    <property type="component" value="Unassembled WGS sequence"/>
</dbReference>
<sequence>MAQFHPPDSGVLRDKVVVITGGALGIASQLVRHCHSAGAHVIFGDVLTAPAEALIQSLSSASASNQVLKFVHTDVSSYAANLHLFSVAYDLCGRVDHAVSAAGVGERGHIVDETLTLESVREEPVDCMRTLDINLAGPLYFARIASVYLRQPSPAVSDPASTAVATDKSLTLVSSIAGFTEAPGLTVYSAAKHGVYGLMRALRGPLSKYAPQPIRTNAICPWMTETRMVGGIEDDWARAGLPRNSPMDVARVIAGE</sequence>
<comment type="caution">
    <text evidence="1">The sequence shown here is derived from an EMBL/GenBank/DDBJ whole genome shotgun (WGS) entry which is preliminary data.</text>
</comment>